<accession>A0ACB6RG00</accession>
<dbReference type="EMBL" id="MU003493">
    <property type="protein sequence ID" value="KAF2477247.1"/>
    <property type="molecule type" value="Genomic_DNA"/>
</dbReference>
<comment type="caution">
    <text evidence="1">The sequence shown here is derived from an EMBL/GenBank/DDBJ whole genome shotgun (WGS) entry which is preliminary data.</text>
</comment>
<dbReference type="Proteomes" id="UP000799755">
    <property type="component" value="Unassembled WGS sequence"/>
</dbReference>
<protein>
    <submittedName>
        <fullName evidence="1">Uncharacterized protein</fullName>
    </submittedName>
</protein>
<sequence>MTPAAPVASSSRKKFPSGIKLLHDGGGSVIDIIFVHGLTGDREKTWKTKSATDPWPKVLLPSKVPKARILTFGYDAYVTDWRGMVSKNRIGDHAMNLLAAVATYRVDDDPNDRPIIFVCHSLGGLVCKDALSKAQHHPEKHIKQIFLCTRGIVFLGTPHLGSGLAQWMESLAKAIGVLKQTNAEILAVLKSDSEPLKQIQNNFYTMIRSRSQDRLPPIAITCFFEELPLPGIGIVVSSHSATLPGYIAIGIRSNHIGMTKFEDENDPRFTAVAGELHRWVKELRSPEKTRSP</sequence>
<proteinExistence type="predicted"/>
<evidence type="ECO:0000313" key="2">
    <source>
        <dbReference type="Proteomes" id="UP000799755"/>
    </source>
</evidence>
<gene>
    <name evidence="1" type="ORF">BDR25DRAFT_208408</name>
</gene>
<reference evidence="1" key="1">
    <citation type="journal article" date="2020" name="Stud. Mycol.">
        <title>101 Dothideomycetes genomes: a test case for predicting lifestyles and emergence of pathogens.</title>
        <authorList>
            <person name="Haridas S."/>
            <person name="Albert R."/>
            <person name="Binder M."/>
            <person name="Bloem J."/>
            <person name="Labutti K."/>
            <person name="Salamov A."/>
            <person name="Andreopoulos B."/>
            <person name="Baker S."/>
            <person name="Barry K."/>
            <person name="Bills G."/>
            <person name="Bluhm B."/>
            <person name="Cannon C."/>
            <person name="Castanera R."/>
            <person name="Culley D."/>
            <person name="Daum C."/>
            <person name="Ezra D."/>
            <person name="Gonzalez J."/>
            <person name="Henrissat B."/>
            <person name="Kuo A."/>
            <person name="Liang C."/>
            <person name="Lipzen A."/>
            <person name="Lutzoni F."/>
            <person name="Magnuson J."/>
            <person name="Mondo S."/>
            <person name="Nolan M."/>
            <person name="Ohm R."/>
            <person name="Pangilinan J."/>
            <person name="Park H.-J."/>
            <person name="Ramirez L."/>
            <person name="Alfaro M."/>
            <person name="Sun H."/>
            <person name="Tritt A."/>
            <person name="Yoshinaga Y."/>
            <person name="Zwiers L.-H."/>
            <person name="Turgeon B."/>
            <person name="Goodwin S."/>
            <person name="Spatafora J."/>
            <person name="Crous P."/>
            <person name="Grigoriev I."/>
        </authorList>
    </citation>
    <scope>NUCLEOTIDE SEQUENCE</scope>
    <source>
        <strain evidence="1">ATCC 200398</strain>
    </source>
</reference>
<organism evidence="1 2">
    <name type="scientific">Lindgomyces ingoldianus</name>
    <dbReference type="NCBI Taxonomy" id="673940"/>
    <lineage>
        <taxon>Eukaryota</taxon>
        <taxon>Fungi</taxon>
        <taxon>Dikarya</taxon>
        <taxon>Ascomycota</taxon>
        <taxon>Pezizomycotina</taxon>
        <taxon>Dothideomycetes</taxon>
        <taxon>Pleosporomycetidae</taxon>
        <taxon>Pleosporales</taxon>
        <taxon>Lindgomycetaceae</taxon>
        <taxon>Lindgomyces</taxon>
    </lineage>
</organism>
<keyword evidence="2" id="KW-1185">Reference proteome</keyword>
<evidence type="ECO:0000313" key="1">
    <source>
        <dbReference type="EMBL" id="KAF2477247.1"/>
    </source>
</evidence>
<name>A0ACB6RG00_9PLEO</name>